<organism evidence="2 3">
    <name type="scientific">Sphingobacterium phlebotomi</name>
    <dbReference type="NCBI Taxonomy" id="2605433"/>
    <lineage>
        <taxon>Bacteria</taxon>
        <taxon>Pseudomonadati</taxon>
        <taxon>Bacteroidota</taxon>
        <taxon>Sphingobacteriia</taxon>
        <taxon>Sphingobacteriales</taxon>
        <taxon>Sphingobacteriaceae</taxon>
        <taxon>Sphingobacterium</taxon>
    </lineage>
</organism>
<feature type="transmembrane region" description="Helical" evidence="1">
    <location>
        <begin position="44"/>
        <end position="66"/>
    </location>
</feature>
<accession>A0A5D4HBZ8</accession>
<keyword evidence="1" id="KW-0812">Transmembrane</keyword>
<evidence type="ECO:0000256" key="1">
    <source>
        <dbReference type="SAM" id="Phobius"/>
    </source>
</evidence>
<feature type="transmembrane region" description="Helical" evidence="1">
    <location>
        <begin position="12"/>
        <end position="32"/>
    </location>
</feature>
<feature type="transmembrane region" description="Helical" evidence="1">
    <location>
        <begin position="114"/>
        <end position="138"/>
    </location>
</feature>
<proteinExistence type="predicted"/>
<keyword evidence="1" id="KW-0472">Membrane</keyword>
<dbReference type="AlphaFoldDB" id="A0A5D4HBZ8"/>
<dbReference type="EMBL" id="VTAV01000005">
    <property type="protein sequence ID" value="TYR36340.1"/>
    <property type="molecule type" value="Genomic_DNA"/>
</dbReference>
<name>A0A5D4HBZ8_9SPHI</name>
<feature type="transmembrane region" description="Helical" evidence="1">
    <location>
        <begin position="73"/>
        <end position="94"/>
    </location>
</feature>
<reference evidence="2 3" key="1">
    <citation type="submission" date="2019-08" db="EMBL/GenBank/DDBJ databases">
        <title>Phlebobacter frassis gen. nov. sp. nov., a new member of family Sphingobacteriaceae isolated from sand fly rearing media.</title>
        <authorList>
            <person name="Kakumanu M.L."/>
            <person name="Marayati B.F."/>
            <person name="Wada-Katsumata A."/>
            <person name="Wasserberg G."/>
            <person name="Schal C."/>
            <person name="Apperson C.S."/>
            <person name="Ponnusamy L."/>
        </authorList>
    </citation>
    <scope>NUCLEOTIDE SEQUENCE [LARGE SCALE GENOMIC DNA]</scope>
    <source>
        <strain evidence="2 3">SSI9</strain>
    </source>
</reference>
<dbReference type="Proteomes" id="UP000322362">
    <property type="component" value="Unassembled WGS sequence"/>
</dbReference>
<evidence type="ECO:0008006" key="4">
    <source>
        <dbReference type="Google" id="ProtNLM"/>
    </source>
</evidence>
<protein>
    <recommendedName>
        <fullName evidence="4">Signal transduction histidine kinase internal region domain-containing protein</fullName>
    </recommendedName>
</protein>
<sequence>MKLLIFFLERRRALVHCSFCILYFSVFFALNWRPGGTNVMHTLTLLLIGGVGIGIAYQIYYLLVLAYRHKKPLLATFGFFIGFSVIGAIGYALFIGSENKLSTEIVDHAAEHTVWNYLLFFAPWYIHLAKYGVIFYFAEKLLFEKLDVWLSRYWPDLIVPVATFAGFNQLVPHFFNNLMHLVFERLVSNRRLKPVQLAHLSNLVKYGTVNHFAPVRKLAPLEAEIAAVRNMLAMEEGHRVGLQVSGCVSGLQVPPMLLLSIAKNMIKHGEVLPGGDEALLEVRVEDTSLHVIGMNGVRQTPGWAVQDGGQGLQHMRQLLKAIYGNLATLHTDTIDGCFYLYLRIDNLNPNNHGK</sequence>
<keyword evidence="1" id="KW-1133">Transmembrane helix</keyword>
<comment type="caution">
    <text evidence="2">The sequence shown here is derived from an EMBL/GenBank/DDBJ whole genome shotgun (WGS) entry which is preliminary data.</text>
</comment>
<keyword evidence="3" id="KW-1185">Reference proteome</keyword>
<gene>
    <name evidence="2" type="ORF">FXV77_10555</name>
</gene>
<dbReference type="RefSeq" id="WP_148919191.1">
    <property type="nucleotide sequence ID" value="NZ_VTAV01000005.1"/>
</dbReference>
<evidence type="ECO:0000313" key="3">
    <source>
        <dbReference type="Proteomes" id="UP000322362"/>
    </source>
</evidence>
<evidence type="ECO:0000313" key="2">
    <source>
        <dbReference type="EMBL" id="TYR36340.1"/>
    </source>
</evidence>